<keyword evidence="2 7" id="KW-0808">Transferase</keyword>
<dbReference type="EC" id="2.3.1.225" evidence="7"/>
<feature type="transmembrane region" description="Helical" evidence="7">
    <location>
        <begin position="12"/>
        <end position="36"/>
    </location>
</feature>
<comment type="similarity">
    <text evidence="7">Belongs to the DHHC palmitoyltransferase family.</text>
</comment>
<keyword evidence="4 7" id="KW-1133">Transmembrane helix</keyword>
<dbReference type="OrthoDB" id="331948at2759"/>
<evidence type="ECO:0000256" key="1">
    <source>
        <dbReference type="ARBA" id="ARBA00004141"/>
    </source>
</evidence>
<dbReference type="GO" id="GO:0019706">
    <property type="term" value="F:protein-cysteine S-palmitoyltransferase activity"/>
    <property type="evidence" value="ECO:0007669"/>
    <property type="project" value="UniProtKB-EC"/>
</dbReference>
<evidence type="ECO:0000313" key="11">
    <source>
        <dbReference type="Proteomes" id="UP000285301"/>
    </source>
</evidence>
<comment type="subcellular location">
    <subcellularLocation>
        <location evidence="1">Membrane</location>
        <topology evidence="1">Multi-pass membrane protein</topology>
    </subcellularLocation>
</comment>
<dbReference type="EMBL" id="NCKU01000630">
    <property type="protein sequence ID" value="RWS14750.1"/>
    <property type="molecule type" value="Genomic_DNA"/>
</dbReference>
<keyword evidence="3 7" id="KW-0812">Transmembrane</keyword>
<evidence type="ECO:0000313" key="10">
    <source>
        <dbReference type="EMBL" id="RWS15183.1"/>
    </source>
</evidence>
<reference evidence="9" key="2">
    <citation type="submission" date="2018-11" db="EMBL/GenBank/DDBJ databases">
        <title>Trombidioid mite genomics.</title>
        <authorList>
            <person name="Dong X."/>
        </authorList>
    </citation>
    <scope>NUCLEOTIDE SEQUENCE</scope>
    <source>
        <strain evidence="9">UoL-WK</strain>
    </source>
</reference>
<dbReference type="STRING" id="1965070.A0A443RHK8"/>
<dbReference type="InterPro" id="IPR039859">
    <property type="entry name" value="PFA4/ZDH16/20/ERF2-like"/>
</dbReference>
<evidence type="ECO:0000256" key="3">
    <source>
        <dbReference type="ARBA" id="ARBA00022692"/>
    </source>
</evidence>
<keyword evidence="11" id="KW-1185">Reference proteome</keyword>
<name>A0A443RHK8_9ACAR</name>
<organism evidence="9 11">
    <name type="scientific">Dinothrombium tinctorium</name>
    <dbReference type="NCBI Taxonomy" id="1965070"/>
    <lineage>
        <taxon>Eukaryota</taxon>
        <taxon>Metazoa</taxon>
        <taxon>Ecdysozoa</taxon>
        <taxon>Arthropoda</taxon>
        <taxon>Chelicerata</taxon>
        <taxon>Arachnida</taxon>
        <taxon>Acari</taxon>
        <taxon>Acariformes</taxon>
        <taxon>Trombidiformes</taxon>
        <taxon>Prostigmata</taxon>
        <taxon>Anystina</taxon>
        <taxon>Parasitengona</taxon>
        <taxon>Trombidioidea</taxon>
        <taxon>Trombidiidae</taxon>
        <taxon>Dinothrombium</taxon>
    </lineage>
</organism>
<evidence type="ECO:0000256" key="6">
    <source>
        <dbReference type="ARBA" id="ARBA00023315"/>
    </source>
</evidence>
<accession>A0A443RHK8</accession>
<dbReference type="Pfam" id="PF01529">
    <property type="entry name" value="DHHC"/>
    <property type="match status" value="1"/>
</dbReference>
<feature type="transmembrane region" description="Helical" evidence="7">
    <location>
        <begin position="136"/>
        <end position="159"/>
    </location>
</feature>
<dbReference type="AlphaFoldDB" id="A0A443RHK8"/>
<dbReference type="PANTHER" id="PTHR12246">
    <property type="entry name" value="PALMITOYLTRANSFERASE ZDHHC16"/>
    <property type="match status" value="1"/>
</dbReference>
<dbReference type="EMBL" id="NCKU01000525">
    <property type="protein sequence ID" value="RWS15183.1"/>
    <property type="molecule type" value="Genomic_DNA"/>
</dbReference>
<dbReference type="PROSITE" id="PS50216">
    <property type="entry name" value="DHHC"/>
    <property type="match status" value="1"/>
</dbReference>
<feature type="domain" description="Palmitoyltransferase DHHC" evidence="8">
    <location>
        <begin position="86"/>
        <end position="161"/>
    </location>
</feature>
<keyword evidence="5 7" id="KW-0472">Membrane</keyword>
<comment type="domain">
    <text evidence="7">The DHHC domain is required for palmitoyltransferase activity.</text>
</comment>
<gene>
    <name evidence="10" type="ORF">B4U79_00344</name>
    <name evidence="9" type="ORF">B4U79_08450</name>
</gene>
<sequence>MWPHIKRLLHWGPLLALSITKCITLTTLYLTGMWLPPSHSWLAFANHIVFLAMVGVTLYNFFCAVLIGPGYLPLQWVPNDKRNTRYLQYCQICDGYKAPRSHHCRKCNRCVLKMDHHCPWINNCCGHFNHFYFVCFLFYSVLGSMHSLFLLVSALYRAYYALKIILRNKTSVEEWIVAKAESRDRNDNFEYPYDLGKWENFKQVFFLMPGNGIDWPLVDGCNDYTLTVSSKTENN</sequence>
<dbReference type="GO" id="GO:0016020">
    <property type="term" value="C:membrane"/>
    <property type="evidence" value="ECO:0007669"/>
    <property type="project" value="UniProtKB-SubCell"/>
</dbReference>
<evidence type="ECO:0000313" key="9">
    <source>
        <dbReference type="EMBL" id="RWS14750.1"/>
    </source>
</evidence>
<comment type="caution">
    <text evidence="9">The sequence shown here is derived from an EMBL/GenBank/DDBJ whole genome shotgun (WGS) entry which is preliminary data.</text>
</comment>
<evidence type="ECO:0000256" key="5">
    <source>
        <dbReference type="ARBA" id="ARBA00023136"/>
    </source>
</evidence>
<dbReference type="Proteomes" id="UP000285301">
    <property type="component" value="Unassembled WGS sequence"/>
</dbReference>
<feature type="transmembrane region" description="Helical" evidence="7">
    <location>
        <begin position="48"/>
        <end position="72"/>
    </location>
</feature>
<dbReference type="InterPro" id="IPR001594">
    <property type="entry name" value="Palmitoyltrfase_DHHC"/>
</dbReference>
<evidence type="ECO:0000256" key="7">
    <source>
        <dbReference type="RuleBase" id="RU079119"/>
    </source>
</evidence>
<keyword evidence="6 7" id="KW-0012">Acyltransferase</keyword>
<evidence type="ECO:0000259" key="8">
    <source>
        <dbReference type="Pfam" id="PF01529"/>
    </source>
</evidence>
<evidence type="ECO:0000256" key="2">
    <source>
        <dbReference type="ARBA" id="ARBA00022679"/>
    </source>
</evidence>
<comment type="catalytic activity">
    <reaction evidence="7">
        <text>L-cysteinyl-[protein] + hexadecanoyl-CoA = S-hexadecanoyl-L-cysteinyl-[protein] + CoA</text>
        <dbReference type="Rhea" id="RHEA:36683"/>
        <dbReference type="Rhea" id="RHEA-COMP:10131"/>
        <dbReference type="Rhea" id="RHEA-COMP:11032"/>
        <dbReference type="ChEBI" id="CHEBI:29950"/>
        <dbReference type="ChEBI" id="CHEBI:57287"/>
        <dbReference type="ChEBI" id="CHEBI:57379"/>
        <dbReference type="ChEBI" id="CHEBI:74151"/>
        <dbReference type="EC" id="2.3.1.225"/>
    </reaction>
</comment>
<evidence type="ECO:0000256" key="4">
    <source>
        <dbReference type="ARBA" id="ARBA00022989"/>
    </source>
</evidence>
<reference evidence="9 11" key="1">
    <citation type="journal article" date="2018" name="Gigascience">
        <title>Genomes of trombidid mites reveal novel predicted allergens and laterally-transferred genes associated with secondary metabolism.</title>
        <authorList>
            <person name="Dong X."/>
            <person name="Chaisiri K."/>
            <person name="Xia D."/>
            <person name="Armstrong S.D."/>
            <person name="Fang Y."/>
            <person name="Donnelly M.J."/>
            <person name="Kadowaki T."/>
            <person name="McGarry J.W."/>
            <person name="Darby A.C."/>
            <person name="Makepeace B.L."/>
        </authorList>
    </citation>
    <scope>NUCLEOTIDE SEQUENCE [LARGE SCALE GENOMIC DNA]</scope>
    <source>
        <strain evidence="9">UoL-WK</strain>
    </source>
</reference>
<proteinExistence type="inferred from homology"/>
<protein>
    <recommendedName>
        <fullName evidence="7">Palmitoyltransferase</fullName>
        <ecNumber evidence="7">2.3.1.225</ecNumber>
    </recommendedName>
</protein>